<gene>
    <name evidence="2" type="ORF">AVDCRST_MAG35-730</name>
</gene>
<dbReference type="EMBL" id="CADCUY010000152">
    <property type="protein sequence ID" value="CAA9397791.1"/>
    <property type="molecule type" value="Genomic_DNA"/>
</dbReference>
<feature type="compositionally biased region" description="Basic residues" evidence="1">
    <location>
        <begin position="252"/>
        <end position="261"/>
    </location>
</feature>
<feature type="compositionally biased region" description="Basic residues" evidence="1">
    <location>
        <begin position="89"/>
        <end position="99"/>
    </location>
</feature>
<feature type="region of interest" description="Disordered" evidence="1">
    <location>
        <begin position="246"/>
        <end position="271"/>
    </location>
</feature>
<feature type="region of interest" description="Disordered" evidence="1">
    <location>
        <begin position="1"/>
        <end position="121"/>
    </location>
</feature>
<keyword evidence="2" id="KW-0808">Transferase</keyword>
<feature type="compositionally biased region" description="Low complexity" evidence="1">
    <location>
        <begin position="100"/>
        <end position="114"/>
    </location>
</feature>
<accession>A0A6J4NUG3</accession>
<name>A0A6J4NUG3_9ACTN</name>
<dbReference type="AlphaFoldDB" id="A0A6J4NUG3"/>
<organism evidence="2">
    <name type="scientific">uncultured Quadrisphaera sp</name>
    <dbReference type="NCBI Taxonomy" id="904978"/>
    <lineage>
        <taxon>Bacteria</taxon>
        <taxon>Bacillati</taxon>
        <taxon>Actinomycetota</taxon>
        <taxon>Actinomycetes</taxon>
        <taxon>Kineosporiales</taxon>
        <taxon>Kineosporiaceae</taxon>
        <taxon>Quadrisphaera</taxon>
        <taxon>environmental samples</taxon>
    </lineage>
</organism>
<feature type="non-terminal residue" evidence="2">
    <location>
        <position position="338"/>
    </location>
</feature>
<dbReference type="GO" id="GO:0016740">
    <property type="term" value="F:transferase activity"/>
    <property type="evidence" value="ECO:0007669"/>
    <property type="project" value="UniProtKB-KW"/>
</dbReference>
<proteinExistence type="predicted"/>
<protein>
    <submittedName>
        <fullName evidence="2">Heme O synthase, protoheme IX farnesyltransferase COX10-CtaB</fullName>
        <ecNumber evidence="2">2.5.1.-</ecNumber>
    </submittedName>
</protein>
<evidence type="ECO:0000313" key="2">
    <source>
        <dbReference type="EMBL" id="CAA9397791.1"/>
    </source>
</evidence>
<reference evidence="2" key="1">
    <citation type="submission" date="2020-02" db="EMBL/GenBank/DDBJ databases">
        <authorList>
            <person name="Meier V. D."/>
        </authorList>
    </citation>
    <scope>NUCLEOTIDE SEQUENCE</scope>
    <source>
        <strain evidence="2">AVDCRST_MAG35</strain>
    </source>
</reference>
<dbReference type="EC" id="2.5.1.-" evidence="2"/>
<feature type="compositionally biased region" description="Basic residues" evidence="1">
    <location>
        <begin position="67"/>
        <end position="81"/>
    </location>
</feature>
<feature type="non-terminal residue" evidence="2">
    <location>
        <position position="1"/>
    </location>
</feature>
<feature type="compositionally biased region" description="Low complexity" evidence="1">
    <location>
        <begin position="24"/>
        <end position="37"/>
    </location>
</feature>
<sequence length="338" mass="34971">DRHGQHCGSPGRGARAPRRRARPVARALGAAAGLPGPDQAPHHRAAAHDHRADDGAGPARPAPARPGGRHGRRRRARRRVGQRAELLRRPRHRHAHAPHRAASAGHRCGQPARGRGLRPRARRPLGGVARRAGEPALGRAGRCRHRVLRALLHDAAQAPEQAEHRLGRGGRVHARADRVVGGHRLAVLGALGALRGDLPLDAAALLAAVDQVPARLRGRRGADARGGGVAGVGGAAVGGLRVGHGGGDAAARPRRGHRAAVRRGGAGPRGVVRRGVAPAAAPGAVGGQRRRGARDAAVPRVDQLPDAALPRARGRRAAARRVVGLLVAGRARGPALQL</sequence>
<evidence type="ECO:0000256" key="1">
    <source>
        <dbReference type="SAM" id="MobiDB-lite"/>
    </source>
</evidence>